<dbReference type="EMBL" id="JBHUIY010000008">
    <property type="protein sequence ID" value="MFD2233301.1"/>
    <property type="molecule type" value="Genomic_DNA"/>
</dbReference>
<dbReference type="Pfam" id="PF04632">
    <property type="entry name" value="FUSC"/>
    <property type="match status" value="1"/>
</dbReference>
<feature type="transmembrane region" description="Helical" evidence="7">
    <location>
        <begin position="129"/>
        <end position="147"/>
    </location>
</feature>
<dbReference type="InterPro" id="IPR006726">
    <property type="entry name" value="PHBA_efflux_AaeB/fusaric-R"/>
</dbReference>
<keyword evidence="5 7" id="KW-1133">Transmembrane helix</keyword>
<proteinExistence type="predicted"/>
<evidence type="ECO:0000256" key="3">
    <source>
        <dbReference type="ARBA" id="ARBA00022475"/>
    </source>
</evidence>
<evidence type="ECO:0000256" key="4">
    <source>
        <dbReference type="ARBA" id="ARBA00022692"/>
    </source>
</evidence>
<dbReference type="Proteomes" id="UP001597296">
    <property type="component" value="Unassembled WGS sequence"/>
</dbReference>
<evidence type="ECO:0000256" key="2">
    <source>
        <dbReference type="ARBA" id="ARBA00022448"/>
    </source>
</evidence>
<dbReference type="PANTHER" id="PTHR30509:SF9">
    <property type="entry name" value="MULTIDRUG RESISTANCE PROTEIN MDTO"/>
    <property type="match status" value="1"/>
</dbReference>
<reference evidence="9" key="1">
    <citation type="journal article" date="2019" name="Int. J. Syst. Evol. Microbiol.">
        <title>The Global Catalogue of Microorganisms (GCM) 10K type strain sequencing project: providing services to taxonomists for standard genome sequencing and annotation.</title>
        <authorList>
            <consortium name="The Broad Institute Genomics Platform"/>
            <consortium name="The Broad Institute Genome Sequencing Center for Infectious Disease"/>
            <person name="Wu L."/>
            <person name="Ma J."/>
        </authorList>
    </citation>
    <scope>NUCLEOTIDE SEQUENCE [LARGE SCALE GENOMIC DNA]</scope>
    <source>
        <strain evidence="9">KCTC 15012</strain>
    </source>
</reference>
<sequence length="719" mass="76864">MTRFAALDPLWQRLRSWPRPLVGLLSAHWKHAARTVAAALSALGIAYALELDMPFSAAVTVMLVAHPVHGMVLSKSINRFLGTLAGALVSVVLMGAFAQTPEMFMLGLSLWMGACTFASTLLRNFRSYGTVLAGYTVVLIAMPGVEAPDTMFHLVANRVSDVTIGIVCSGLVAALFTSRSAERGLRHKLRGGMLDLVDYAGRALRDPQADGRSAEAIRRRLAAEIVALDSLAEFAAAESAAIAPLRDTLRIGLAAMLGVLAAGASAEEALRRLPRTEGGHLADPGLARAVTDCLGLLGELAIALGHPDSPARAGELAALRQRLLALAQRIEAGIDPTRLPDLVARDRLAELLDELRATLGGPIALAAPPAGPGRAVPLPGAEEDRRRAGRFGFHLDWRGAAINGVRATLATWVAGAVWILTAWPYGWMMVAMVVPNAGLLAMRDHPERDAVELTKGCLLAALLGWVSLAYLLPLFDSFAGLCLVIGPILFLAVLLSVNPATAFIGVGVSVFYLTLLTPSNPMVYNASLFLNSALPTVGGAALTMVVFRVVLPNDLRGHVRAIVRAMRRDILDLLNRDVAPSDWETRMHDRMIRLIGRMRAAEMNHAELIRGGFAALRIGREVIRARRLHAGFPPGGLVDRLIEPSRHALARIDRAPRATVRALRLSANGLLTVAAHEQPERAAELGAIAASLLEVAMLVGRNRRFFQSGGRGLARGLPC</sequence>
<name>A0ABW5CAS0_9PROT</name>
<feature type="transmembrane region" description="Helical" evidence="7">
    <location>
        <begin position="159"/>
        <end position="178"/>
    </location>
</feature>
<organism evidence="8 9">
    <name type="scientific">Phaeospirillum tilakii</name>
    <dbReference type="NCBI Taxonomy" id="741673"/>
    <lineage>
        <taxon>Bacteria</taxon>
        <taxon>Pseudomonadati</taxon>
        <taxon>Pseudomonadota</taxon>
        <taxon>Alphaproteobacteria</taxon>
        <taxon>Rhodospirillales</taxon>
        <taxon>Rhodospirillaceae</taxon>
        <taxon>Phaeospirillum</taxon>
    </lineage>
</organism>
<evidence type="ECO:0000256" key="1">
    <source>
        <dbReference type="ARBA" id="ARBA00004651"/>
    </source>
</evidence>
<evidence type="ECO:0000313" key="9">
    <source>
        <dbReference type="Proteomes" id="UP001597296"/>
    </source>
</evidence>
<comment type="subcellular location">
    <subcellularLocation>
        <location evidence="1">Cell membrane</location>
        <topology evidence="1">Multi-pass membrane protein</topology>
    </subcellularLocation>
</comment>
<feature type="transmembrane region" description="Helical" evidence="7">
    <location>
        <begin position="80"/>
        <end position="98"/>
    </location>
</feature>
<keyword evidence="2" id="KW-0813">Transport</keyword>
<evidence type="ECO:0000256" key="7">
    <source>
        <dbReference type="SAM" id="Phobius"/>
    </source>
</evidence>
<protein>
    <submittedName>
        <fullName evidence="8">FUSC family protein</fullName>
    </submittedName>
</protein>
<dbReference type="PANTHER" id="PTHR30509">
    <property type="entry name" value="P-HYDROXYBENZOIC ACID EFFLUX PUMP SUBUNIT-RELATED"/>
    <property type="match status" value="1"/>
</dbReference>
<evidence type="ECO:0000256" key="6">
    <source>
        <dbReference type="ARBA" id="ARBA00023136"/>
    </source>
</evidence>
<keyword evidence="6 7" id="KW-0472">Membrane</keyword>
<evidence type="ECO:0000256" key="5">
    <source>
        <dbReference type="ARBA" id="ARBA00022989"/>
    </source>
</evidence>
<keyword evidence="9" id="KW-1185">Reference proteome</keyword>
<feature type="transmembrane region" description="Helical" evidence="7">
    <location>
        <begin position="500"/>
        <end position="517"/>
    </location>
</feature>
<dbReference type="RefSeq" id="WP_377315080.1">
    <property type="nucleotide sequence ID" value="NZ_JBHUIY010000008.1"/>
</dbReference>
<gene>
    <name evidence="8" type="ORF">ACFSNB_05745</name>
</gene>
<accession>A0ABW5CAS0</accession>
<evidence type="ECO:0000313" key="8">
    <source>
        <dbReference type="EMBL" id="MFD2233301.1"/>
    </source>
</evidence>
<feature type="transmembrane region" description="Helical" evidence="7">
    <location>
        <begin position="104"/>
        <end position="122"/>
    </location>
</feature>
<keyword evidence="4 7" id="KW-0812">Transmembrane</keyword>
<keyword evidence="3" id="KW-1003">Cell membrane</keyword>
<feature type="transmembrane region" description="Helical" evidence="7">
    <location>
        <begin position="529"/>
        <end position="551"/>
    </location>
</feature>
<comment type="caution">
    <text evidence="8">The sequence shown here is derived from an EMBL/GenBank/DDBJ whole genome shotgun (WGS) entry which is preliminary data.</text>
</comment>